<protein>
    <submittedName>
        <fullName evidence="2">Uncharacterized protein</fullName>
    </submittedName>
</protein>
<organism evidence="2 3">
    <name type="scientific">Micromonospora sediminicola</name>
    <dbReference type="NCBI Taxonomy" id="946078"/>
    <lineage>
        <taxon>Bacteria</taxon>
        <taxon>Bacillati</taxon>
        <taxon>Actinomycetota</taxon>
        <taxon>Actinomycetes</taxon>
        <taxon>Micromonosporales</taxon>
        <taxon>Micromonosporaceae</taxon>
        <taxon>Micromonospora</taxon>
    </lineage>
</organism>
<feature type="chain" id="PRO_5008383788" evidence="1">
    <location>
        <begin position="31"/>
        <end position="157"/>
    </location>
</feature>
<name>A0A1A9B1Y3_9ACTN</name>
<proteinExistence type="predicted"/>
<sequence>MRVARMVAGSTAVVTAVFGLSLATAGPAAAAESGTWVAYGNTNPITSSSSTWGCAGSQTLATDVLAQVCAIRAANNTGTQSAVIVRNNRSTAYSVHTYADLFTSNGGNQGAWQCATKALAANGWTVCFGRTITLSKVISVNSVGSANGVRLGTSPYV</sequence>
<gene>
    <name evidence="2" type="ORF">GA0070622_0457</name>
</gene>
<dbReference type="AlphaFoldDB" id="A0A1A9B1Y3"/>
<evidence type="ECO:0000313" key="2">
    <source>
        <dbReference type="EMBL" id="SBT63505.1"/>
    </source>
</evidence>
<keyword evidence="3" id="KW-1185">Reference proteome</keyword>
<feature type="signal peptide" evidence="1">
    <location>
        <begin position="1"/>
        <end position="30"/>
    </location>
</feature>
<dbReference type="OrthoDB" id="4242268at2"/>
<keyword evidence="1" id="KW-0732">Signal</keyword>
<dbReference type="EMBL" id="FLRH01000003">
    <property type="protein sequence ID" value="SBT63505.1"/>
    <property type="molecule type" value="Genomic_DNA"/>
</dbReference>
<reference evidence="3" key="1">
    <citation type="submission" date="2016-06" db="EMBL/GenBank/DDBJ databases">
        <authorList>
            <person name="Varghese N."/>
            <person name="Submissions Spin"/>
        </authorList>
    </citation>
    <scope>NUCLEOTIDE SEQUENCE [LARGE SCALE GENOMIC DNA]</scope>
    <source>
        <strain evidence="3">DSM 45794</strain>
    </source>
</reference>
<dbReference type="Proteomes" id="UP000199558">
    <property type="component" value="Unassembled WGS sequence"/>
</dbReference>
<evidence type="ECO:0000256" key="1">
    <source>
        <dbReference type="SAM" id="SignalP"/>
    </source>
</evidence>
<evidence type="ECO:0000313" key="3">
    <source>
        <dbReference type="Proteomes" id="UP000199558"/>
    </source>
</evidence>
<accession>A0A1A9B1Y3</accession>